<accession>A0A8H5H7G8</accession>
<comment type="subcellular location">
    <subcellularLocation>
        <location evidence="1">Membrane</location>
    </subcellularLocation>
</comment>
<comment type="similarity">
    <text evidence="2">Belongs to the TMEM14 family.</text>
</comment>
<gene>
    <name evidence="8" type="ORF">D9757_008103</name>
</gene>
<feature type="transmembrane region" description="Helical" evidence="7">
    <location>
        <begin position="26"/>
        <end position="43"/>
    </location>
</feature>
<evidence type="ECO:0000256" key="6">
    <source>
        <dbReference type="SAM" id="MobiDB-lite"/>
    </source>
</evidence>
<organism evidence="8 9">
    <name type="scientific">Collybiopsis confluens</name>
    <dbReference type="NCBI Taxonomy" id="2823264"/>
    <lineage>
        <taxon>Eukaryota</taxon>
        <taxon>Fungi</taxon>
        <taxon>Dikarya</taxon>
        <taxon>Basidiomycota</taxon>
        <taxon>Agaricomycotina</taxon>
        <taxon>Agaricomycetes</taxon>
        <taxon>Agaricomycetidae</taxon>
        <taxon>Agaricales</taxon>
        <taxon>Marasmiineae</taxon>
        <taxon>Omphalotaceae</taxon>
        <taxon>Collybiopsis</taxon>
    </lineage>
</organism>
<dbReference type="OrthoDB" id="5620at2759"/>
<keyword evidence="3 7" id="KW-0812">Transmembrane</keyword>
<dbReference type="AlphaFoldDB" id="A0A8H5H7G8"/>
<feature type="transmembrane region" description="Helical" evidence="7">
    <location>
        <begin position="80"/>
        <end position="98"/>
    </location>
</feature>
<keyword evidence="4 7" id="KW-1133">Transmembrane helix</keyword>
<feature type="transmembrane region" description="Helical" evidence="7">
    <location>
        <begin position="149"/>
        <end position="173"/>
    </location>
</feature>
<proteinExistence type="inferred from homology"/>
<evidence type="ECO:0000256" key="1">
    <source>
        <dbReference type="ARBA" id="ARBA00004370"/>
    </source>
</evidence>
<evidence type="ECO:0000256" key="4">
    <source>
        <dbReference type="ARBA" id="ARBA00022989"/>
    </source>
</evidence>
<dbReference type="Gene3D" id="1.10.10.1740">
    <property type="entry name" value="Transmembrane protein 14-like"/>
    <property type="match status" value="1"/>
</dbReference>
<evidence type="ECO:0000256" key="3">
    <source>
        <dbReference type="ARBA" id="ARBA00022692"/>
    </source>
</evidence>
<feature type="transmembrane region" description="Helical" evidence="7">
    <location>
        <begin position="55"/>
        <end position="74"/>
    </location>
</feature>
<keyword evidence="5 7" id="KW-0472">Membrane</keyword>
<dbReference type="Pfam" id="PF03647">
    <property type="entry name" value="Tmemb_14"/>
    <property type="match status" value="1"/>
</dbReference>
<dbReference type="Proteomes" id="UP000518752">
    <property type="component" value="Unassembled WGS sequence"/>
</dbReference>
<evidence type="ECO:0000313" key="8">
    <source>
        <dbReference type="EMBL" id="KAF5377805.1"/>
    </source>
</evidence>
<dbReference type="GO" id="GO:0016020">
    <property type="term" value="C:membrane"/>
    <property type="evidence" value="ECO:0007669"/>
    <property type="project" value="UniProtKB-SubCell"/>
</dbReference>
<comment type="caution">
    <text evidence="8">The sequence shown here is derived from an EMBL/GenBank/DDBJ whole genome shotgun (WGS) entry which is preliminary data.</text>
</comment>
<keyword evidence="9" id="KW-1185">Reference proteome</keyword>
<name>A0A8H5H7G8_9AGAR</name>
<feature type="compositionally biased region" description="Polar residues" evidence="6">
    <location>
        <begin position="231"/>
        <end position="246"/>
    </location>
</feature>
<evidence type="ECO:0000256" key="5">
    <source>
        <dbReference type="ARBA" id="ARBA00023136"/>
    </source>
</evidence>
<evidence type="ECO:0000313" key="9">
    <source>
        <dbReference type="Proteomes" id="UP000518752"/>
    </source>
</evidence>
<reference evidence="8 9" key="1">
    <citation type="journal article" date="2020" name="ISME J.">
        <title>Uncovering the hidden diversity of litter-decomposition mechanisms in mushroom-forming fungi.</title>
        <authorList>
            <person name="Floudas D."/>
            <person name="Bentzer J."/>
            <person name="Ahren D."/>
            <person name="Johansson T."/>
            <person name="Persson P."/>
            <person name="Tunlid A."/>
        </authorList>
    </citation>
    <scope>NUCLEOTIDE SEQUENCE [LARGE SCALE GENOMIC DNA]</scope>
    <source>
        <strain evidence="8 9">CBS 406.79</strain>
    </source>
</reference>
<sequence>MSAYPAYTMGGLSVVGGIAGFARRRSIPSLVAGVGVGALYLWSADNIRKGTSNGLEGALGASAVLLLSSLPRVAKGPVPLMLTLTSAASAFYYGNVIYQLGLKNVSHTVVLSLPSNATYAVMDSLVYTIDDGEDDEEDANESNDKITTWPIILGSVLGAAALIAAIVGIIFFYRRRQKKPEGPIWDAPVFEDNTIGLVMESTPLISSFGDNLDSLHQQRTDAVPVPEYTDYSASGSDANSINTSQLEAGRYTEDKKLYSSVVLSESNPESEEPPPPAYAPSMLGNDE</sequence>
<dbReference type="InterPro" id="IPR005349">
    <property type="entry name" value="TMEM14"/>
</dbReference>
<protein>
    <submittedName>
        <fullName evidence="8">Uncharacterized protein</fullName>
    </submittedName>
</protein>
<evidence type="ECO:0000256" key="7">
    <source>
        <dbReference type="SAM" id="Phobius"/>
    </source>
</evidence>
<dbReference type="InterPro" id="IPR044890">
    <property type="entry name" value="TMEM14_sf"/>
</dbReference>
<evidence type="ECO:0000256" key="2">
    <source>
        <dbReference type="ARBA" id="ARBA00007590"/>
    </source>
</evidence>
<dbReference type="EMBL" id="JAACJN010000081">
    <property type="protein sequence ID" value="KAF5377805.1"/>
    <property type="molecule type" value="Genomic_DNA"/>
</dbReference>
<feature type="region of interest" description="Disordered" evidence="6">
    <location>
        <begin position="227"/>
        <end position="287"/>
    </location>
</feature>